<evidence type="ECO:0000256" key="1">
    <source>
        <dbReference type="ARBA" id="ARBA00007665"/>
    </source>
</evidence>
<dbReference type="EMBL" id="JPMI01000075">
    <property type="protein sequence ID" value="KFA92984.1"/>
    <property type="molecule type" value="Genomic_DNA"/>
</dbReference>
<dbReference type="RefSeq" id="WP_043393643.1">
    <property type="nucleotide sequence ID" value="NZ_JPMI01000075.1"/>
</dbReference>
<gene>
    <name evidence="4" type="ORF">Q664_11905</name>
</gene>
<feature type="domain" description="Impact N-terminal" evidence="2">
    <location>
        <begin position="22"/>
        <end position="127"/>
    </location>
</feature>
<dbReference type="Pfam" id="PF01205">
    <property type="entry name" value="Impact_N"/>
    <property type="match status" value="1"/>
</dbReference>
<dbReference type="GO" id="GO:0006446">
    <property type="term" value="P:regulation of translational initiation"/>
    <property type="evidence" value="ECO:0007669"/>
    <property type="project" value="TreeGrafter"/>
</dbReference>
<sequence length="209" mass="22694">MAKNSRYPIPARLHRVEQEIERSRFITTVAPAPTVEEAKAFIARVREEFPDANHNCWAYVVGPPGSTGMAGMSDDGEPHGTAGRPMLTALLHGKVGDVAVVVTRYFGGTLLGKGGLVRAYTGCVQQGLEHLPTTERVSKARLSVEIEYASVDGFRRMLPAHEAEVVSEEYSATVGYQLLLPVTRVESFQTALLDLTNGQALMEVLDPGE</sequence>
<dbReference type="InterPro" id="IPR020569">
    <property type="entry name" value="UPF0029_Impact_CS"/>
</dbReference>
<comment type="caution">
    <text evidence="4">The sequence shown here is derived from an EMBL/GenBank/DDBJ whole genome shotgun (WGS) entry which is preliminary data.</text>
</comment>
<protein>
    <submittedName>
        <fullName evidence="4">GTP-binding protein</fullName>
    </submittedName>
</protein>
<reference evidence="4 5" key="1">
    <citation type="submission" date="2014-07" db="EMBL/GenBank/DDBJ databases">
        <title>Draft Genome Sequence of Gephyronic Acid Producer, Cystobacter violaceus Strain Cb vi76.</title>
        <authorList>
            <person name="Stevens D.C."/>
            <person name="Young J."/>
            <person name="Carmichael R."/>
            <person name="Tan J."/>
            <person name="Taylor R.E."/>
        </authorList>
    </citation>
    <scope>NUCLEOTIDE SEQUENCE [LARGE SCALE GENOMIC DNA]</scope>
    <source>
        <strain evidence="4 5">Cb vi76</strain>
    </source>
</reference>
<dbReference type="NCBIfam" id="TIGR00257">
    <property type="entry name" value="IMPACT_YIGZ"/>
    <property type="match status" value="1"/>
</dbReference>
<dbReference type="InterPro" id="IPR015269">
    <property type="entry name" value="UPF0029_Impact_C"/>
</dbReference>
<accession>A0A084SWZ9</accession>
<dbReference type="InterPro" id="IPR001498">
    <property type="entry name" value="Impact_N"/>
</dbReference>
<name>A0A084SWZ9_9BACT</name>
<dbReference type="PROSITE" id="PS00910">
    <property type="entry name" value="UPF0029"/>
    <property type="match status" value="1"/>
</dbReference>
<dbReference type="SUPFAM" id="SSF54211">
    <property type="entry name" value="Ribosomal protein S5 domain 2-like"/>
    <property type="match status" value="1"/>
</dbReference>
<dbReference type="PANTHER" id="PTHR16301:SF20">
    <property type="entry name" value="IMPACT FAMILY MEMBER YIGZ"/>
    <property type="match status" value="1"/>
</dbReference>
<dbReference type="InterPro" id="IPR035647">
    <property type="entry name" value="EFG_III/V"/>
</dbReference>
<dbReference type="GO" id="GO:0005737">
    <property type="term" value="C:cytoplasm"/>
    <property type="evidence" value="ECO:0007669"/>
    <property type="project" value="TreeGrafter"/>
</dbReference>
<proteinExistence type="inferred from homology"/>
<dbReference type="InterPro" id="IPR036956">
    <property type="entry name" value="Impact_N_sf"/>
</dbReference>
<dbReference type="PANTHER" id="PTHR16301">
    <property type="entry name" value="IMPACT-RELATED"/>
    <property type="match status" value="1"/>
</dbReference>
<comment type="similarity">
    <text evidence="1">Belongs to the IMPACT family.</text>
</comment>
<evidence type="ECO:0000259" key="3">
    <source>
        <dbReference type="Pfam" id="PF09186"/>
    </source>
</evidence>
<dbReference type="SUPFAM" id="SSF54980">
    <property type="entry name" value="EF-G C-terminal domain-like"/>
    <property type="match status" value="1"/>
</dbReference>
<dbReference type="Pfam" id="PF09186">
    <property type="entry name" value="DUF1949"/>
    <property type="match status" value="1"/>
</dbReference>
<dbReference type="Proteomes" id="UP000028547">
    <property type="component" value="Unassembled WGS sequence"/>
</dbReference>
<dbReference type="InterPro" id="IPR023582">
    <property type="entry name" value="Impact"/>
</dbReference>
<dbReference type="AlphaFoldDB" id="A0A084SWZ9"/>
<dbReference type="Gene3D" id="3.30.70.240">
    <property type="match status" value="1"/>
</dbReference>
<dbReference type="InterPro" id="IPR015796">
    <property type="entry name" value="Impact_YigZ-like"/>
</dbReference>
<evidence type="ECO:0000259" key="2">
    <source>
        <dbReference type="Pfam" id="PF01205"/>
    </source>
</evidence>
<evidence type="ECO:0000313" key="4">
    <source>
        <dbReference type="EMBL" id="KFA92984.1"/>
    </source>
</evidence>
<dbReference type="Gene3D" id="3.30.230.30">
    <property type="entry name" value="Impact, N-terminal domain"/>
    <property type="match status" value="1"/>
</dbReference>
<dbReference type="InterPro" id="IPR020568">
    <property type="entry name" value="Ribosomal_Su5_D2-typ_SF"/>
</dbReference>
<organism evidence="4 5">
    <name type="scientific">Archangium violaceum Cb vi76</name>
    <dbReference type="NCBI Taxonomy" id="1406225"/>
    <lineage>
        <taxon>Bacteria</taxon>
        <taxon>Pseudomonadati</taxon>
        <taxon>Myxococcota</taxon>
        <taxon>Myxococcia</taxon>
        <taxon>Myxococcales</taxon>
        <taxon>Cystobacterineae</taxon>
        <taxon>Archangiaceae</taxon>
        <taxon>Archangium</taxon>
    </lineage>
</organism>
<evidence type="ECO:0000313" key="5">
    <source>
        <dbReference type="Proteomes" id="UP000028547"/>
    </source>
</evidence>
<feature type="domain" description="UPF0029" evidence="3">
    <location>
        <begin position="144"/>
        <end position="199"/>
    </location>
</feature>